<dbReference type="Gene3D" id="3.50.50.60">
    <property type="entry name" value="FAD/NAD(P)-binding domain"/>
    <property type="match status" value="1"/>
</dbReference>
<dbReference type="SUPFAM" id="SSF51905">
    <property type="entry name" value="FAD/NAD(P)-binding domain"/>
    <property type="match status" value="1"/>
</dbReference>
<reference evidence="1" key="1">
    <citation type="submission" date="2021-01" db="EMBL/GenBank/DDBJ databases">
        <authorList>
            <person name="Corre E."/>
            <person name="Pelletier E."/>
            <person name="Niang G."/>
            <person name="Scheremetjew M."/>
            <person name="Finn R."/>
            <person name="Kale V."/>
            <person name="Holt S."/>
            <person name="Cochrane G."/>
            <person name="Meng A."/>
            <person name="Brown T."/>
            <person name="Cohen L."/>
        </authorList>
    </citation>
    <scope>NUCLEOTIDE SEQUENCE</scope>
    <source>
        <strain evidence="1">RCC2335</strain>
    </source>
</reference>
<dbReference type="EMBL" id="HBHM01001765">
    <property type="protein sequence ID" value="CAD9722117.1"/>
    <property type="molecule type" value="Transcribed_RNA"/>
</dbReference>
<protein>
    <submittedName>
        <fullName evidence="1">Uncharacterized protein</fullName>
    </submittedName>
</protein>
<gene>
    <name evidence="1" type="ORF">CROS1312_LOCUS1385</name>
</gene>
<dbReference type="AlphaFoldDB" id="A0A7S2T8P5"/>
<dbReference type="InterPro" id="IPR036188">
    <property type="entry name" value="FAD/NAD-bd_sf"/>
</dbReference>
<organism evidence="1">
    <name type="scientific">Chloropicon roscoffensis</name>
    <dbReference type="NCBI Taxonomy" id="1461544"/>
    <lineage>
        <taxon>Eukaryota</taxon>
        <taxon>Viridiplantae</taxon>
        <taxon>Chlorophyta</taxon>
        <taxon>Chloropicophyceae</taxon>
        <taxon>Chloropicales</taxon>
        <taxon>Chloropicaceae</taxon>
        <taxon>Chloropicon</taxon>
    </lineage>
</organism>
<sequence length="556" mass="62846">MNAMESAAVVGSMLGIVFARQQLSNLARFVGGGKATLEPETPHRLECDYLVVGAGAASLAFVDTLLTELPRAEVVLVDRHDAPGGHWNDAYDFVRLHQPSMFYGLASRKLEGSWLWNFLQCRAPWKHRANKSEILAHFTSGVRDWVKSGRVRYYPRCEYDFSQPEAVHSEGGTLRRFRSCDGSTEYTALVRHKVVNGTEHEPLIPSRCPLPFPVDKGVEGITPNDLAASKKRRDAYVVLGCGKTGMDVVVYLQRKMRVDPKRIHLVVPSDVWIWNRFPPEIWRRGGPWDYVHRYLELDGDFDKTLLSLEAEGLFFRLDPGRMPTVLRHPIIEQGELDLLKRTNHIRRGRVSSIVRASNGKDVLVKFGPNFLPLTFAENTAFVHCCSPGPFNGHLAAFTGGSVDVFDSPTSVSLYIIFTPPASLPSCAIAYLEAAARRGTLDLEFGRNLVEDAALEPWQVLQRLFHPWPAMNRGCKEQVAPILNLALFFAVADRDCLEVLRWFRGNKLSLFSTLYYRSNMWNALNAMAAKRDVLRLTAWEERVVRKLIVKLEPIKEF</sequence>
<accession>A0A7S2T8P5</accession>
<name>A0A7S2T8P5_9CHLO</name>
<proteinExistence type="predicted"/>
<evidence type="ECO:0000313" key="1">
    <source>
        <dbReference type="EMBL" id="CAD9722117.1"/>
    </source>
</evidence>